<reference evidence="3 4" key="1">
    <citation type="journal article" date="2020" name="Phytopathology">
        <title>A high-quality genome resource of Botrytis fragariae, a new and rapidly spreading fungal pathogen causing strawberry gray mold in the U.S.A.</title>
        <authorList>
            <person name="Wu Y."/>
            <person name="Saski C.A."/>
            <person name="Schnabel G."/>
            <person name="Xiao S."/>
            <person name="Hu M."/>
        </authorList>
    </citation>
    <scope>NUCLEOTIDE SEQUENCE [LARGE SCALE GENOMIC DNA]</scope>
    <source>
        <strain evidence="3 4">BVB16</strain>
    </source>
</reference>
<keyword evidence="4" id="KW-1185">Reference proteome</keyword>
<gene>
    <name evidence="3" type="ORF">Bfra_005775</name>
</gene>
<dbReference type="AlphaFoldDB" id="A0A8H6EHJ4"/>
<dbReference type="Pfam" id="PF25087">
    <property type="entry name" value="GMPPB_C"/>
    <property type="match status" value="1"/>
</dbReference>
<evidence type="ECO:0000313" key="3">
    <source>
        <dbReference type="EMBL" id="KAF5872416.1"/>
    </source>
</evidence>
<dbReference type="GO" id="GO:0016740">
    <property type="term" value="F:transferase activity"/>
    <property type="evidence" value="ECO:0007669"/>
    <property type="project" value="UniProtKB-KW"/>
</dbReference>
<dbReference type="Gene3D" id="2.160.10.10">
    <property type="entry name" value="Hexapeptide repeat proteins"/>
    <property type="match status" value="5"/>
</dbReference>
<dbReference type="PANTHER" id="PTHR23416:SF54">
    <property type="entry name" value="ACETYLTRANSFERASE, CYSE_LACA_LPXA_NODL FAMILY (AFU_ORTHOLOGUE AFUA_2G08430)-RELATED"/>
    <property type="match status" value="1"/>
</dbReference>
<dbReference type="EMBL" id="JABFCT010000010">
    <property type="protein sequence ID" value="KAF5872416.1"/>
    <property type="molecule type" value="Genomic_DNA"/>
</dbReference>
<dbReference type="SUPFAM" id="SSF51161">
    <property type="entry name" value="Trimeric LpxA-like enzymes"/>
    <property type="match status" value="3"/>
</dbReference>
<evidence type="ECO:0000259" key="2">
    <source>
        <dbReference type="Pfam" id="PF25087"/>
    </source>
</evidence>
<dbReference type="InterPro" id="IPR001451">
    <property type="entry name" value="Hexapep"/>
</dbReference>
<dbReference type="RefSeq" id="XP_037191362.1">
    <property type="nucleotide sequence ID" value="XM_037336152.1"/>
</dbReference>
<accession>A0A8H6EHJ4</accession>
<evidence type="ECO:0000313" key="4">
    <source>
        <dbReference type="Proteomes" id="UP000531561"/>
    </source>
</evidence>
<dbReference type="GeneID" id="59259844"/>
<name>A0A8H6EHJ4_9HELO</name>
<dbReference type="PROSITE" id="PS00101">
    <property type="entry name" value="HEXAPEP_TRANSFERASES"/>
    <property type="match status" value="3"/>
</dbReference>
<keyword evidence="1 3" id="KW-0808">Transferase</keyword>
<organism evidence="3 4">
    <name type="scientific">Botrytis fragariae</name>
    <dbReference type="NCBI Taxonomy" id="1964551"/>
    <lineage>
        <taxon>Eukaryota</taxon>
        <taxon>Fungi</taxon>
        <taxon>Dikarya</taxon>
        <taxon>Ascomycota</taxon>
        <taxon>Pezizomycotina</taxon>
        <taxon>Leotiomycetes</taxon>
        <taxon>Helotiales</taxon>
        <taxon>Sclerotiniaceae</taxon>
        <taxon>Botrytis</taxon>
    </lineage>
</organism>
<protein>
    <submittedName>
        <fullName evidence="3">Putative galactoside o-acetyltransferase protein</fullName>
    </submittedName>
</protein>
<dbReference type="InterPro" id="IPR051159">
    <property type="entry name" value="Hexapeptide_acetyltransf"/>
</dbReference>
<feature type="domain" description="Mannose-1-phosphate guanyltransferase C-terminal" evidence="2">
    <location>
        <begin position="506"/>
        <end position="589"/>
    </location>
</feature>
<dbReference type="InterPro" id="IPR018357">
    <property type="entry name" value="Hexapep_transf_CS"/>
</dbReference>
<dbReference type="InterPro" id="IPR056729">
    <property type="entry name" value="GMPPB_C"/>
</dbReference>
<dbReference type="InterPro" id="IPR011004">
    <property type="entry name" value="Trimer_LpxA-like_sf"/>
</dbReference>
<dbReference type="CDD" id="cd03357">
    <property type="entry name" value="LbH_MAT_GAT"/>
    <property type="match status" value="1"/>
</dbReference>
<dbReference type="PANTHER" id="PTHR23416">
    <property type="entry name" value="SIALIC ACID SYNTHASE-RELATED"/>
    <property type="match status" value="1"/>
</dbReference>
<dbReference type="Proteomes" id="UP000531561">
    <property type="component" value="Unassembled WGS sequence"/>
</dbReference>
<proteinExistence type="predicted"/>
<comment type="caution">
    <text evidence="3">The sequence shown here is derived from an EMBL/GenBank/DDBJ whole genome shotgun (WGS) entry which is preliminary data.</text>
</comment>
<dbReference type="Pfam" id="PF14602">
    <property type="entry name" value="Hexapep_2"/>
    <property type="match status" value="2"/>
</dbReference>
<dbReference type="OrthoDB" id="25818at2759"/>
<evidence type="ECO:0000256" key="1">
    <source>
        <dbReference type="ARBA" id="ARBA00022679"/>
    </source>
</evidence>
<sequence length="626" mass="67726">MAAVRFNQDLMKMVESADIPKPMCDEFKKMISGMNFKACLADCMTKFKLNVRRHLLKFNDSSINDEDTLDDLKIRRMAVAKTLFGKLGLDTNIEAPLFCTWGCNTFIGQDVYINRDVSIFDSAPVQIGDRVLIGPGVCICTDTHELDAVSRKQSQMGSYAKPIVIGDDCWIGGRAVIVAGVTIGNGSTVAAGAVVVKDVEANCLVGGVPAKIIRMLDNEAMLPKCKSTLNLPNYISVRARVGDHITLNSRSAVDGKVRPIKVRAGCVLGSKTHLKANVYLHHIIGRCVHIGEGVKIGANCVIGAGVSIETGAVIQSEVHIGDRTRISKDSWVLNGAKLCRKVLIKECATVRQDARIGDRTCITKDADVLRGVQIGRGATLEEGEVVKKHIPDVHGKSTMAYLPPNIDFGRHKREAMANFTGRNVYSTSADAYGYVNLQIYSSKAEAGLAATNTIFTRHHTVAVDAHCYGFDTSNIKISGASGIIICEPGIIGSMVHLNASDKMIILKPRCRIDNDVYIGPGVVIGIGVHVYENVQIAGETEINNYTNVECGVSIGWNVRIGANVSIEKNVIIGRNVEIGKFVIIETGAIIEDNVRIGAGAKILRLGRIRAGIKVEDNVEVRSFGRC</sequence>